<dbReference type="OrthoDB" id="9771966at2"/>
<dbReference type="CDD" id="cd16018">
    <property type="entry name" value="Enpp"/>
    <property type="match status" value="1"/>
</dbReference>
<dbReference type="RefSeq" id="WP_146646761.1">
    <property type="nucleotide sequence ID" value="NZ_CP012333.1"/>
</dbReference>
<reference evidence="2 3" key="1">
    <citation type="submission" date="2015-08" db="EMBL/GenBank/DDBJ databases">
        <authorList>
            <person name="Babu N.S."/>
            <person name="Beckwith C.J."/>
            <person name="Beseler K.G."/>
            <person name="Brison A."/>
            <person name="Carone J.V."/>
            <person name="Caskin T.P."/>
            <person name="Diamond M."/>
            <person name="Durham M.E."/>
            <person name="Foxe J.M."/>
            <person name="Go M."/>
            <person name="Henderson B.A."/>
            <person name="Jones I.B."/>
            <person name="McGettigan J.A."/>
            <person name="Micheletti S.J."/>
            <person name="Nasrallah M.E."/>
            <person name="Ortiz D."/>
            <person name="Piller C.R."/>
            <person name="Privatt S.R."/>
            <person name="Schneider S.L."/>
            <person name="Sharp S."/>
            <person name="Smith T.C."/>
            <person name="Stanton J.D."/>
            <person name="Ullery H.E."/>
            <person name="Wilson R.J."/>
            <person name="Serrano M.G."/>
            <person name="Buck G."/>
            <person name="Lee V."/>
            <person name="Wang Y."/>
            <person name="Carvalho R."/>
            <person name="Voegtly L."/>
            <person name="Shi R."/>
            <person name="Duckworth R."/>
            <person name="Johnson A."/>
            <person name="Loviza R."/>
            <person name="Walstead R."/>
            <person name="Shah Z."/>
            <person name="Kiflezghi M."/>
            <person name="Wade K."/>
            <person name="Ball S.L."/>
            <person name="Bradley K.W."/>
            <person name="Asai D.J."/>
            <person name="Bowman C.A."/>
            <person name="Russell D.A."/>
            <person name="Pope W.H."/>
            <person name="Jacobs-Sera D."/>
            <person name="Hendrix R.W."/>
            <person name="Hatfull G.F."/>
        </authorList>
    </citation>
    <scope>NUCLEOTIDE SEQUENCE [LARGE SCALE GENOMIC DNA]</scope>
    <source>
        <strain evidence="2 3">DSM 27648</strain>
    </source>
</reference>
<dbReference type="SUPFAM" id="SSF53649">
    <property type="entry name" value="Alkaline phosphatase-like"/>
    <property type="match status" value="1"/>
</dbReference>
<organism evidence="2 3">
    <name type="scientific">Labilithrix luteola</name>
    <dbReference type="NCBI Taxonomy" id="1391654"/>
    <lineage>
        <taxon>Bacteria</taxon>
        <taxon>Pseudomonadati</taxon>
        <taxon>Myxococcota</taxon>
        <taxon>Polyangia</taxon>
        <taxon>Polyangiales</taxon>
        <taxon>Labilitrichaceae</taxon>
        <taxon>Labilithrix</taxon>
    </lineage>
</organism>
<dbReference type="Pfam" id="PF01663">
    <property type="entry name" value="Phosphodiest"/>
    <property type="match status" value="1"/>
</dbReference>
<dbReference type="Gene3D" id="3.40.720.10">
    <property type="entry name" value="Alkaline Phosphatase, subunit A"/>
    <property type="match status" value="2"/>
</dbReference>
<accession>A0A0K1PP48</accession>
<name>A0A0K1PP48_9BACT</name>
<dbReference type="PANTHER" id="PTHR10151">
    <property type="entry name" value="ECTONUCLEOTIDE PYROPHOSPHATASE/PHOSPHODIESTERASE"/>
    <property type="match status" value="1"/>
</dbReference>
<gene>
    <name evidence="2" type="ORF">AKJ09_01957</name>
</gene>
<protein>
    <submittedName>
        <fullName evidence="2">Alkaline phosphodiesterase I</fullName>
    </submittedName>
</protein>
<dbReference type="Proteomes" id="UP000064967">
    <property type="component" value="Chromosome"/>
</dbReference>
<evidence type="ECO:0000256" key="1">
    <source>
        <dbReference type="SAM" id="SignalP"/>
    </source>
</evidence>
<proteinExistence type="predicted"/>
<keyword evidence="1" id="KW-0732">Signal</keyword>
<dbReference type="AlphaFoldDB" id="A0A0K1PP48"/>
<dbReference type="InterPro" id="IPR002591">
    <property type="entry name" value="Phosphodiest/P_Trfase"/>
</dbReference>
<evidence type="ECO:0000313" key="3">
    <source>
        <dbReference type="Proteomes" id="UP000064967"/>
    </source>
</evidence>
<dbReference type="KEGG" id="llu:AKJ09_01957"/>
<sequence>MKRWALVFLALFGCTPKNSTAPSTAPGTTTNANANAPNDRSVFVVSVDGLRDDYLRAGSHALPTLRGLVASGTTARSLVSVWPSVTYPAHATLVTGVTPARHGIVNNVVFDPLAKNDGGWFWYARDLRAETLWDSARRAGMDVANVTWPVTVGADIRWNLPQYWRAKNVEDEKLLCQLSSSGLCDELRTAGLEIPGEHRPDRDRALAAAFLLRTKKPRLTFLYLPDLDTVEHEYGPGSPEAWATLEKTDALLGTIIADARASVPNLAVVIVSDHGFAPVEKEVRPNVVLRRAGLLESKGDGVVLGKDAKVVKYRAVTWRAGGSAAIMGEPSAKPEVLSLFTELAAHPETSGIAEVLDGALVEKRGGFPGALVVLQAAAGFVFSERSDEPLVAPSQSRGTHGHAPTHAQMGCTLVMGGDGIRSGAVLGDVAMEDVAPTIASLLGLQLPHATGKPLQAALVER</sequence>
<dbReference type="PANTHER" id="PTHR10151:SF120">
    <property type="entry name" value="BIS(5'-ADENOSYL)-TRIPHOSPHATASE"/>
    <property type="match status" value="1"/>
</dbReference>
<dbReference type="GO" id="GO:0016787">
    <property type="term" value="F:hydrolase activity"/>
    <property type="evidence" value="ECO:0007669"/>
    <property type="project" value="UniProtKB-ARBA"/>
</dbReference>
<dbReference type="InterPro" id="IPR017850">
    <property type="entry name" value="Alkaline_phosphatase_core_sf"/>
</dbReference>
<keyword evidence="3" id="KW-1185">Reference proteome</keyword>
<feature type="signal peptide" evidence="1">
    <location>
        <begin position="1"/>
        <end position="21"/>
    </location>
</feature>
<evidence type="ECO:0000313" key="2">
    <source>
        <dbReference type="EMBL" id="AKU95293.1"/>
    </source>
</evidence>
<dbReference type="EMBL" id="CP012333">
    <property type="protein sequence ID" value="AKU95293.1"/>
    <property type="molecule type" value="Genomic_DNA"/>
</dbReference>
<feature type="chain" id="PRO_5005465772" evidence="1">
    <location>
        <begin position="22"/>
        <end position="461"/>
    </location>
</feature>